<reference evidence="1" key="1">
    <citation type="submission" date="2022-07" db="EMBL/GenBank/DDBJ databases">
        <title>Phylogenomic reconstructions and comparative analyses of Kickxellomycotina fungi.</title>
        <authorList>
            <person name="Reynolds N.K."/>
            <person name="Stajich J.E."/>
            <person name="Barry K."/>
            <person name="Grigoriev I.V."/>
            <person name="Crous P."/>
            <person name="Smith M.E."/>
        </authorList>
    </citation>
    <scope>NUCLEOTIDE SEQUENCE</scope>
    <source>
        <strain evidence="1">NRRL 5244</strain>
    </source>
</reference>
<protein>
    <submittedName>
        <fullName evidence="1">Uncharacterized protein</fullName>
    </submittedName>
</protein>
<feature type="non-terminal residue" evidence="1">
    <location>
        <position position="310"/>
    </location>
</feature>
<organism evidence="1 2">
    <name type="scientific">Linderina macrospora</name>
    <dbReference type="NCBI Taxonomy" id="4868"/>
    <lineage>
        <taxon>Eukaryota</taxon>
        <taxon>Fungi</taxon>
        <taxon>Fungi incertae sedis</taxon>
        <taxon>Zoopagomycota</taxon>
        <taxon>Kickxellomycotina</taxon>
        <taxon>Kickxellomycetes</taxon>
        <taxon>Kickxellales</taxon>
        <taxon>Kickxellaceae</taxon>
        <taxon>Linderina</taxon>
    </lineage>
</organism>
<dbReference type="EMBL" id="JANBPW010002943">
    <property type="protein sequence ID" value="KAJ1939141.1"/>
    <property type="molecule type" value="Genomic_DNA"/>
</dbReference>
<proteinExistence type="predicted"/>
<evidence type="ECO:0000313" key="1">
    <source>
        <dbReference type="EMBL" id="KAJ1939141.1"/>
    </source>
</evidence>
<comment type="caution">
    <text evidence="1">The sequence shown here is derived from an EMBL/GenBank/DDBJ whole genome shotgun (WGS) entry which is preliminary data.</text>
</comment>
<accession>A0ACC1J613</accession>
<dbReference type="Proteomes" id="UP001150603">
    <property type="component" value="Unassembled WGS sequence"/>
</dbReference>
<name>A0ACC1J613_9FUNG</name>
<sequence>MMLGSLFGGQVAGQQQQQMFDPFAVQRQLIQQRNANYVLRVRAGANNEAMQNIDVNYEHTPLRIETPEFKGYITVRVYGYHGMMSDPCHPPPNNAAYFADGFSRRALYSIQIVGQFLKSGLTADDIVFGNFFDRRLSLPPFSGLYEWFMKRMDRTLILDMKSDKPSACSPLLATVQKLSTWKTNQHGPPATSIPEINTKILREIQPMEGVFDESGRVAENFPIKGQLNTESKKRRQYFERTSHRQHWKIKGDDVYACDFYSPFIDVNNQCVRMPNSIVEPMPYFDPDTPLRYECRTRDGRHTFFAVQFEL</sequence>
<gene>
    <name evidence="1" type="ORF">FBU59_004222</name>
</gene>
<keyword evidence="2" id="KW-1185">Reference proteome</keyword>
<evidence type="ECO:0000313" key="2">
    <source>
        <dbReference type="Proteomes" id="UP001150603"/>
    </source>
</evidence>